<organism evidence="2 3">
    <name type="scientific">Armillaria luteobubalina</name>
    <dbReference type="NCBI Taxonomy" id="153913"/>
    <lineage>
        <taxon>Eukaryota</taxon>
        <taxon>Fungi</taxon>
        <taxon>Dikarya</taxon>
        <taxon>Basidiomycota</taxon>
        <taxon>Agaricomycotina</taxon>
        <taxon>Agaricomycetes</taxon>
        <taxon>Agaricomycetidae</taxon>
        <taxon>Agaricales</taxon>
        <taxon>Marasmiineae</taxon>
        <taxon>Physalacriaceae</taxon>
        <taxon>Armillaria</taxon>
    </lineage>
</organism>
<dbReference type="EMBL" id="JAUEPU010000013">
    <property type="protein sequence ID" value="KAK0497542.1"/>
    <property type="molecule type" value="Genomic_DNA"/>
</dbReference>
<reference evidence="2" key="1">
    <citation type="submission" date="2023-06" db="EMBL/GenBank/DDBJ databases">
        <authorList>
            <consortium name="Lawrence Berkeley National Laboratory"/>
            <person name="Ahrendt S."/>
            <person name="Sahu N."/>
            <person name="Indic B."/>
            <person name="Wong-Bajracharya J."/>
            <person name="Merenyi Z."/>
            <person name="Ke H.-M."/>
            <person name="Monk M."/>
            <person name="Kocsube S."/>
            <person name="Drula E."/>
            <person name="Lipzen A."/>
            <person name="Balint B."/>
            <person name="Henrissat B."/>
            <person name="Andreopoulos B."/>
            <person name="Martin F.M."/>
            <person name="Harder C.B."/>
            <person name="Rigling D."/>
            <person name="Ford K.L."/>
            <person name="Foster G.D."/>
            <person name="Pangilinan J."/>
            <person name="Papanicolaou A."/>
            <person name="Barry K."/>
            <person name="LaButti K."/>
            <person name="Viragh M."/>
            <person name="Koriabine M."/>
            <person name="Yan M."/>
            <person name="Riley R."/>
            <person name="Champramary S."/>
            <person name="Plett K.L."/>
            <person name="Tsai I.J."/>
            <person name="Slot J."/>
            <person name="Sipos G."/>
            <person name="Plett J."/>
            <person name="Nagy L.G."/>
            <person name="Grigoriev I.V."/>
        </authorList>
    </citation>
    <scope>NUCLEOTIDE SEQUENCE</scope>
    <source>
        <strain evidence="2">HWK02</strain>
    </source>
</reference>
<feature type="compositionally biased region" description="Polar residues" evidence="1">
    <location>
        <begin position="1"/>
        <end position="11"/>
    </location>
</feature>
<feature type="compositionally biased region" description="Pro residues" evidence="1">
    <location>
        <begin position="195"/>
        <end position="212"/>
    </location>
</feature>
<feature type="compositionally biased region" description="Pro residues" evidence="1">
    <location>
        <begin position="95"/>
        <end position="112"/>
    </location>
</feature>
<evidence type="ECO:0000313" key="3">
    <source>
        <dbReference type="Proteomes" id="UP001175228"/>
    </source>
</evidence>
<feature type="region of interest" description="Disordered" evidence="1">
    <location>
        <begin position="224"/>
        <end position="259"/>
    </location>
</feature>
<feature type="region of interest" description="Disordered" evidence="1">
    <location>
        <begin position="1"/>
        <end position="48"/>
    </location>
</feature>
<feature type="compositionally biased region" description="Basic and acidic residues" evidence="1">
    <location>
        <begin position="128"/>
        <end position="144"/>
    </location>
</feature>
<gene>
    <name evidence="2" type="ORF">EDD18DRAFT_1462310</name>
</gene>
<accession>A0AA39Q771</accession>
<evidence type="ECO:0000313" key="2">
    <source>
        <dbReference type="EMBL" id="KAK0497542.1"/>
    </source>
</evidence>
<proteinExistence type="predicted"/>
<evidence type="ECO:0000256" key="1">
    <source>
        <dbReference type="SAM" id="MobiDB-lite"/>
    </source>
</evidence>
<feature type="region of interest" description="Disordered" evidence="1">
    <location>
        <begin position="60"/>
        <end position="212"/>
    </location>
</feature>
<feature type="compositionally biased region" description="Basic and acidic residues" evidence="1">
    <location>
        <begin position="241"/>
        <end position="259"/>
    </location>
</feature>
<protein>
    <submittedName>
        <fullName evidence="2">Uncharacterized protein</fullName>
    </submittedName>
</protein>
<dbReference type="Proteomes" id="UP001175228">
    <property type="component" value="Unassembled WGS sequence"/>
</dbReference>
<feature type="compositionally biased region" description="Low complexity" evidence="1">
    <location>
        <begin position="176"/>
        <end position="192"/>
    </location>
</feature>
<comment type="caution">
    <text evidence="2">The sequence shown here is derived from an EMBL/GenBank/DDBJ whole genome shotgun (WGS) entry which is preliminary data.</text>
</comment>
<keyword evidence="3" id="KW-1185">Reference proteome</keyword>
<sequence length="259" mass="27692">MSTPTPWSSLPSDRIKPQSQSQKTPKQKQKQKQKQQGGAQPNPKSRQLLALENLLHAVQSTGANANAVPDPKGGSRTPPFPLHPRLPHLRAPPLHAQPPAPRLPALPPPPAPRLTESAIVKLQGEIGELERREEEARERERREVGAFPALGGGGGSGRATPTMVMPPAPSQHKVLSVNSKTKKVTVSSYSNTPVPSRPQTPQTPEPLRVPPPPAEVVYAKRKVDPGRPYANFGGGAARYVLPDKGKGKGRERGGEVGAS</sequence>
<dbReference type="AlphaFoldDB" id="A0AA39Q771"/>
<name>A0AA39Q771_9AGAR</name>